<evidence type="ECO:0000313" key="2">
    <source>
        <dbReference type="EMBL" id="OMJ70194.1"/>
    </source>
</evidence>
<feature type="transmembrane region" description="Helical" evidence="1">
    <location>
        <begin position="270"/>
        <end position="289"/>
    </location>
</feature>
<comment type="caution">
    <text evidence="2">The sequence shown here is derived from an EMBL/GenBank/DDBJ whole genome shotgun (WGS) entry which is preliminary data.</text>
</comment>
<protein>
    <submittedName>
        <fullName evidence="2">Uncharacterized protein</fullName>
    </submittedName>
</protein>
<feature type="transmembrane region" description="Helical" evidence="1">
    <location>
        <begin position="167"/>
        <end position="188"/>
    </location>
</feature>
<feature type="transmembrane region" description="Helical" evidence="1">
    <location>
        <begin position="1009"/>
        <end position="1030"/>
    </location>
</feature>
<feature type="transmembrane region" description="Helical" evidence="1">
    <location>
        <begin position="1092"/>
        <end position="1115"/>
    </location>
</feature>
<sequence>MSKKFFAAISKLYPRESLEKAPSRTAKFIFLISHTMIGIQRIRLIWRADFSVRKWSQYEHYWHYLVYLSPDQLFSVFGGLLEYFLVSSSLLGTTIVLFASFILLLHLKKSPNQMLKKTLKFLLELQADYLFMPSIFIYCLLIKYSFITSNQIINETLGQNSSLRLSLGPAGVIIGLLNALLTIILTLTKEGFCYDIQHESARKSLTAKALPLTEIHNKLITVGIIVLYVFISDKNYYFYLIVSVIGYAYLTLIYVFYLPYYSNIPNTYKALVQFEGFCVTGFFAIGLILNNATVILLLSTFMQPLIVLIVYAGIEYRKTKLPDFSKRLSLNLFELACRTKLLKEKPSNKICIILQNYFKKRKEGIVLVFLAYHLSLKLEQSKNALIQISKAPYTGSNLFYNFQIYKCQKYLEKINYERSEGLKLKVFTKSLTKLKRIELKLCDKIVALCESLRMHNPSLSDAKRNIRQVNTLINHLCSKYLKTLEKYPQSEILSEMYGSLLILLGKPEHGKKLLNQSALYHEKNRKRHRLTRVFSDKNSHIMIISANTNNFGLITFISRSLCQFLSIIPADSSRYYLNNFVPKQYHQFHYKTMQRYLKNFNQDKIFHNLSLCLLDSYGYLVECSLSIDCIGYQSNVEFIVGVNPIQNMGREIAIITIDGKILNQSKGLAMIIDEKDPWLEGKNIFDYFPMINCEMLFEKRLLIVDFGISRELKFRKLGLFLQTKALGSTEMNLLYAIYDSNIIRILESEDISNLSSSKLSWILRFEANDTTENIYELSPEKSLHKTQTVLDKPDISTDTNVISHVLQVTDYKKTRNIVAVYNSQKIFVLLCFIAITVSNIITLISVNNEVHHSIGLDAVNIMGKTNAYLVYIGFISRSLYLSSVFNQTTIFTKEDLLNYLNKLPDIRVYLQDNSNNWGYWDLSSILRDDILPIYSNYSNPQMTKTNLLDILHKTYFYGSLFLQDLSKENLYYIMFNTFRLTIYEIQDSFTNLIKNEKQRLKNLNSQLDSLFYVGVCIISVFGVLAFLVIYPLHVYLKGVWSQLHKAAVENFSEVLEALNSRLRIYYDKDDDMYPHEDNNPSKILSFPHFKHYFLRISAVIMLGILFYILSMYIFFASVQDYMLCKLDFAQSMMNRRVYVYQRTVFLTELYADYKETGFTAMYGFSPMPPSKIGYQLMADKMASSRRDVFQRTVQKVMSSTVWDETFADIDDENGLLRFGLSTGYVDIKWESLFLSTNYKKCDFGCYQLVNQELKDLMIFFNKTSSYTDDSSTIYLENSFKQLVIFISGNLMCLFLIIICYIIPYFTKEQNIIKCMQISSDESEGIAASKKSRETLYKKIPVVEKSHGKIDSTKFDHKNGV</sequence>
<feature type="transmembrane region" description="Helical" evidence="1">
    <location>
        <begin position="83"/>
        <end position="107"/>
    </location>
</feature>
<keyword evidence="1" id="KW-1133">Transmembrane helix</keyword>
<name>A0A1R2B081_9CILI</name>
<keyword evidence="1" id="KW-0812">Transmembrane</keyword>
<reference evidence="2 3" key="1">
    <citation type="submission" date="2016-11" db="EMBL/GenBank/DDBJ databases">
        <title>The macronuclear genome of Stentor coeruleus: a giant cell with tiny introns.</title>
        <authorList>
            <person name="Slabodnick M."/>
            <person name="Ruby J.G."/>
            <person name="Reiff S.B."/>
            <person name="Swart E.C."/>
            <person name="Gosai S."/>
            <person name="Prabakaran S."/>
            <person name="Witkowska E."/>
            <person name="Larue G.E."/>
            <person name="Fisher S."/>
            <person name="Freeman R.M."/>
            <person name="Gunawardena J."/>
            <person name="Chu W."/>
            <person name="Stover N.A."/>
            <person name="Gregory B.D."/>
            <person name="Nowacki M."/>
            <person name="Derisi J."/>
            <person name="Roy S.W."/>
            <person name="Marshall W.F."/>
            <person name="Sood P."/>
        </authorList>
    </citation>
    <scope>NUCLEOTIDE SEQUENCE [LARGE SCALE GENOMIC DNA]</scope>
    <source>
        <strain evidence="2">WM001</strain>
    </source>
</reference>
<feature type="transmembrane region" description="Helical" evidence="1">
    <location>
        <begin position="1282"/>
        <end position="1305"/>
    </location>
</feature>
<keyword evidence="1" id="KW-0472">Membrane</keyword>
<feature type="transmembrane region" description="Helical" evidence="1">
    <location>
        <begin position="295"/>
        <end position="314"/>
    </location>
</feature>
<organism evidence="2 3">
    <name type="scientific">Stentor coeruleus</name>
    <dbReference type="NCBI Taxonomy" id="5963"/>
    <lineage>
        <taxon>Eukaryota</taxon>
        <taxon>Sar</taxon>
        <taxon>Alveolata</taxon>
        <taxon>Ciliophora</taxon>
        <taxon>Postciliodesmatophora</taxon>
        <taxon>Heterotrichea</taxon>
        <taxon>Heterotrichida</taxon>
        <taxon>Stentoridae</taxon>
        <taxon>Stentor</taxon>
    </lineage>
</organism>
<evidence type="ECO:0000313" key="3">
    <source>
        <dbReference type="Proteomes" id="UP000187209"/>
    </source>
</evidence>
<feature type="transmembrane region" description="Helical" evidence="1">
    <location>
        <begin position="826"/>
        <end position="846"/>
    </location>
</feature>
<feature type="transmembrane region" description="Helical" evidence="1">
    <location>
        <begin position="209"/>
        <end position="231"/>
    </location>
</feature>
<keyword evidence="3" id="KW-1185">Reference proteome</keyword>
<gene>
    <name evidence="2" type="ORF">SteCoe_31876</name>
</gene>
<proteinExistence type="predicted"/>
<feature type="transmembrane region" description="Helical" evidence="1">
    <location>
        <begin position="237"/>
        <end position="258"/>
    </location>
</feature>
<feature type="transmembrane region" description="Helical" evidence="1">
    <location>
        <begin position="866"/>
        <end position="885"/>
    </location>
</feature>
<accession>A0A1R2B081</accession>
<dbReference type="OrthoDB" id="297598at2759"/>
<feature type="transmembrane region" description="Helical" evidence="1">
    <location>
        <begin position="128"/>
        <end position="147"/>
    </location>
</feature>
<dbReference type="EMBL" id="MPUH01001114">
    <property type="protein sequence ID" value="OMJ70194.1"/>
    <property type="molecule type" value="Genomic_DNA"/>
</dbReference>
<evidence type="ECO:0000256" key="1">
    <source>
        <dbReference type="SAM" id="Phobius"/>
    </source>
</evidence>
<dbReference type="Proteomes" id="UP000187209">
    <property type="component" value="Unassembled WGS sequence"/>
</dbReference>